<dbReference type="AlphaFoldDB" id="A0A6M0RK35"/>
<evidence type="ECO:0000313" key="1">
    <source>
        <dbReference type="EMBL" id="NEZ56021.1"/>
    </source>
</evidence>
<protein>
    <submittedName>
        <fullName evidence="1">Acetylornithine aminotransferase</fullName>
    </submittedName>
</protein>
<keyword evidence="1" id="KW-0808">Transferase</keyword>
<keyword evidence="2" id="KW-1185">Reference proteome</keyword>
<dbReference type="EMBL" id="QXHD01000004">
    <property type="protein sequence ID" value="NEZ56021.1"/>
    <property type="molecule type" value="Genomic_DNA"/>
</dbReference>
<sequence length="268" mass="29074">MSKTMLISESKQILTASLKLYVAPTGSDETGQGTDTNPFATIDYAVVWANRNYDFSQNFDLIIVVEPGTYDAVQIYGHDARQVEIIGSPTNPGVVKIMPIREDADFGLAISYASSVIVKGLDLASVNVTGFSDLEIENCHLSPSSSSSPSLVFCSNHSSISIETALVKAGRIGNEQKSSCYECELHSHIEVAEVDYETTVDCGIFCDARFFASISLEADMDTKNNVKAARLGRAIAQSVICDSDFFPERSEQQNLVKLGGQVGQFQDI</sequence>
<name>A0A6M0RK35_9CYAN</name>
<dbReference type="Proteomes" id="UP000481033">
    <property type="component" value="Unassembled WGS sequence"/>
</dbReference>
<dbReference type="InterPro" id="IPR011050">
    <property type="entry name" value="Pectin_lyase_fold/virulence"/>
</dbReference>
<comment type="caution">
    <text evidence="1">The sequence shown here is derived from an EMBL/GenBank/DDBJ whole genome shotgun (WGS) entry which is preliminary data.</text>
</comment>
<gene>
    <name evidence="1" type="ORF">DXZ20_10115</name>
</gene>
<evidence type="ECO:0000313" key="2">
    <source>
        <dbReference type="Proteomes" id="UP000481033"/>
    </source>
</evidence>
<dbReference type="InterPro" id="IPR012334">
    <property type="entry name" value="Pectin_lyas_fold"/>
</dbReference>
<dbReference type="Gene3D" id="2.160.20.10">
    <property type="entry name" value="Single-stranded right-handed beta-helix, Pectin lyase-like"/>
    <property type="match status" value="1"/>
</dbReference>
<keyword evidence="1" id="KW-0032">Aminotransferase</keyword>
<organism evidence="1 2">
    <name type="scientific">Adonisia turfae CCMR0081</name>
    <dbReference type="NCBI Taxonomy" id="2292702"/>
    <lineage>
        <taxon>Bacteria</taxon>
        <taxon>Bacillati</taxon>
        <taxon>Cyanobacteriota</taxon>
        <taxon>Adonisia</taxon>
        <taxon>Adonisia turfae</taxon>
    </lineage>
</organism>
<dbReference type="RefSeq" id="WP_163697937.1">
    <property type="nucleotide sequence ID" value="NZ_QXHD01000004.1"/>
</dbReference>
<dbReference type="GO" id="GO:0008483">
    <property type="term" value="F:transaminase activity"/>
    <property type="evidence" value="ECO:0007669"/>
    <property type="project" value="UniProtKB-KW"/>
</dbReference>
<proteinExistence type="predicted"/>
<accession>A0A6M0RK35</accession>
<reference evidence="1 2" key="1">
    <citation type="journal article" date="2020" name="Microb. Ecol.">
        <title>Ecogenomics of the Marine Benthic Filamentous Cyanobacterium Adonisia.</title>
        <authorList>
            <person name="Walter J.M."/>
            <person name="Coutinho F.H."/>
            <person name="Leomil L."/>
            <person name="Hargreaves P.I."/>
            <person name="Campeao M.E."/>
            <person name="Vieira V.V."/>
            <person name="Silva B.S."/>
            <person name="Fistarol G.O."/>
            <person name="Salomon P.S."/>
            <person name="Sawabe T."/>
            <person name="Mino S."/>
            <person name="Hosokawa M."/>
            <person name="Miyashita H."/>
            <person name="Maruyama F."/>
            <person name="van Verk M.C."/>
            <person name="Dutilh B.E."/>
            <person name="Thompson C.C."/>
            <person name="Thompson F.L."/>
        </authorList>
    </citation>
    <scope>NUCLEOTIDE SEQUENCE [LARGE SCALE GENOMIC DNA]</scope>
    <source>
        <strain evidence="1 2">CCMR0081</strain>
    </source>
</reference>
<dbReference type="SUPFAM" id="SSF51126">
    <property type="entry name" value="Pectin lyase-like"/>
    <property type="match status" value="1"/>
</dbReference>